<dbReference type="EMBL" id="JAQFWQ010000006">
    <property type="protein sequence ID" value="MDA2809700.1"/>
    <property type="molecule type" value="Genomic_DNA"/>
</dbReference>
<dbReference type="Proteomes" id="UP001527866">
    <property type="component" value="Unassembled WGS sequence"/>
</dbReference>
<organism evidence="1 2">
    <name type="scientific">Nocardiopsis endophytica</name>
    <dbReference type="NCBI Taxonomy" id="3018445"/>
    <lineage>
        <taxon>Bacteria</taxon>
        <taxon>Bacillati</taxon>
        <taxon>Actinomycetota</taxon>
        <taxon>Actinomycetes</taxon>
        <taxon>Streptosporangiales</taxon>
        <taxon>Nocardiopsidaceae</taxon>
        <taxon>Nocardiopsis</taxon>
    </lineage>
</organism>
<evidence type="ECO:0000313" key="1">
    <source>
        <dbReference type="EMBL" id="MDA2809700.1"/>
    </source>
</evidence>
<evidence type="ECO:0000313" key="2">
    <source>
        <dbReference type="Proteomes" id="UP001527866"/>
    </source>
</evidence>
<name>A0ABT4TYC2_9ACTN</name>
<reference evidence="1 2" key="1">
    <citation type="submission" date="2023-01" db="EMBL/GenBank/DDBJ databases">
        <title>Draft genome sequence of Nocardiopsis sp. RSe5-2 isolated from halophytes.</title>
        <authorList>
            <person name="Duangmal K."/>
            <person name="Chantavorakit T."/>
        </authorList>
    </citation>
    <scope>NUCLEOTIDE SEQUENCE [LARGE SCALE GENOMIC DNA]</scope>
    <source>
        <strain evidence="1 2">RSe5-2</strain>
    </source>
</reference>
<dbReference type="SUPFAM" id="SSF160424">
    <property type="entry name" value="BH3703-like"/>
    <property type="match status" value="1"/>
</dbReference>
<gene>
    <name evidence="1" type="ORF">O4J56_03510</name>
</gene>
<dbReference type="RefSeq" id="WP_270683604.1">
    <property type="nucleotide sequence ID" value="NZ_JAQFWQ010000006.1"/>
</dbReference>
<sequence>MTAWALRPDQQHELLSEIALELVSSAPDGWEALRLDCGGLGYAEEVRASAVVAGERVRVEVSMLAQLDLQKLRRGMYREGRGTWFTLRLRIAPPRTYDAAYDYDSAPAHFDPRRVEDLAPEELRRFPRDPGQVPGWLGGGAEEGAAVRRAAQEQADRLLVIDWNDVRPDSAASRIGLMREYLRRAALWRRLLQAGKWPFFDVAEIVAPAVAVDEDVLLRVESELIGRELPPQVVKTALWSVKFEAVLASGAPAPGLPHMFAPLTALYERGGGFTLDPTGMIDLGGPAVRRGTLLDHHSHEPVVAVDPDELDRVDGVRGE</sequence>
<proteinExistence type="predicted"/>
<dbReference type="InterPro" id="IPR036170">
    <property type="entry name" value="YezG-like_sf"/>
</dbReference>
<protein>
    <submittedName>
        <fullName evidence="1">Uncharacterized protein</fullName>
    </submittedName>
</protein>
<keyword evidence="2" id="KW-1185">Reference proteome</keyword>
<comment type="caution">
    <text evidence="1">The sequence shown here is derived from an EMBL/GenBank/DDBJ whole genome shotgun (WGS) entry which is preliminary data.</text>
</comment>
<accession>A0ABT4TYC2</accession>